<reference evidence="2" key="1">
    <citation type="submission" date="2021-06" db="EMBL/GenBank/DDBJ databases">
        <authorList>
            <person name="Kallberg Y."/>
            <person name="Tangrot J."/>
            <person name="Rosling A."/>
        </authorList>
    </citation>
    <scope>NUCLEOTIDE SEQUENCE</scope>
    <source>
        <strain evidence="2">BR232B</strain>
    </source>
</reference>
<sequence>MAGQILETINEVVSVSQRYEAVKVEEQATPAASGFSIVSGSTSFGFGEQRPKTTSKSKLFSNNDSGGFGGFGLQKRNETNASLFGSASQNASDSTDRSKAKAFGFGSSNPVEEKNVPGLGGGFFGRSSFGSASLNASDSTNGKKANTFGGAFSGGSGFFSATK</sequence>
<feature type="region of interest" description="Disordered" evidence="1">
    <location>
        <begin position="82"/>
        <end position="111"/>
    </location>
</feature>
<keyword evidence="3" id="KW-1185">Reference proteome</keyword>
<organism evidence="2 3">
    <name type="scientific">Paraglomus brasilianum</name>
    <dbReference type="NCBI Taxonomy" id="144538"/>
    <lineage>
        <taxon>Eukaryota</taxon>
        <taxon>Fungi</taxon>
        <taxon>Fungi incertae sedis</taxon>
        <taxon>Mucoromycota</taxon>
        <taxon>Glomeromycotina</taxon>
        <taxon>Glomeromycetes</taxon>
        <taxon>Paraglomerales</taxon>
        <taxon>Paraglomeraceae</taxon>
        <taxon>Paraglomus</taxon>
    </lineage>
</organism>
<protein>
    <submittedName>
        <fullName evidence="2">1114_t:CDS:1</fullName>
    </submittedName>
</protein>
<dbReference type="AlphaFoldDB" id="A0A9N9CY91"/>
<evidence type="ECO:0000313" key="2">
    <source>
        <dbReference type="EMBL" id="CAG8620068.1"/>
    </source>
</evidence>
<proteinExistence type="predicted"/>
<gene>
    <name evidence="2" type="ORF">PBRASI_LOCUS8655</name>
</gene>
<accession>A0A9N9CY91</accession>
<feature type="compositionally biased region" description="Polar residues" evidence="1">
    <location>
        <begin position="82"/>
        <end position="93"/>
    </location>
</feature>
<dbReference type="EMBL" id="CAJVPI010001598">
    <property type="protein sequence ID" value="CAG8620068.1"/>
    <property type="molecule type" value="Genomic_DNA"/>
</dbReference>
<dbReference type="Proteomes" id="UP000789739">
    <property type="component" value="Unassembled WGS sequence"/>
</dbReference>
<name>A0A9N9CY91_9GLOM</name>
<comment type="caution">
    <text evidence="2">The sequence shown here is derived from an EMBL/GenBank/DDBJ whole genome shotgun (WGS) entry which is preliminary data.</text>
</comment>
<evidence type="ECO:0000313" key="3">
    <source>
        <dbReference type="Proteomes" id="UP000789739"/>
    </source>
</evidence>
<evidence type="ECO:0000256" key="1">
    <source>
        <dbReference type="SAM" id="MobiDB-lite"/>
    </source>
</evidence>